<reference evidence="8" key="1">
    <citation type="journal article" date="2021" name="Genome Biol. Evol.">
        <title>A High-Quality Reference Genome for a Parasitic Bivalve with Doubly Uniparental Inheritance (Bivalvia: Unionida).</title>
        <authorList>
            <person name="Smith C.H."/>
        </authorList>
    </citation>
    <scope>NUCLEOTIDE SEQUENCE</scope>
    <source>
        <strain evidence="8">CHS0354</strain>
    </source>
</reference>
<dbReference type="InterPro" id="IPR033248">
    <property type="entry name" value="Transketolase_C"/>
</dbReference>
<dbReference type="FunFam" id="3.40.50.920:FF:000001">
    <property type="entry name" value="Pyruvate dehydrogenase E1 beta subunit"/>
    <property type="match status" value="1"/>
</dbReference>
<sequence length="610" mass="67759">MTCLAGGITPSEIVLNGLSKKGDVAGDGRHMSNHFAKPSIHIQNVSSVTGNHAQHAVGLARAIRKYNDDAIVFYSGGESAASEGYFYEAVNGASREMLPVVFVMQNNRFGISVPVSEQSANPIVAENFSSFLNLKMLYCDGTDVVDSWRAMQEAVETIQTKGCAVMVHADCVRIGSHSNSDNHLLYRNVEEIENDRKKDPLPKFKSFLLSNKFLSENEIQYIENEGDEVVREACAIGEKAPDPDSSTIFNFVCAENIPNSGIVVELNTPDEDNQYYTEDKLTLLQGLNLSQKEEFRRNEHTFFWGQDVASKDKGGIFNVDKGMLKEFGPRRVFNAPIAEDFIVGTANGFSRYRDDIWVLIEGAEFADYIWPAMEQIVELSHEYWRNNGQFLPNIVIRIASGGYIGGGLYHSQNVESSFITLPGLRIVTPAFGDDVQGLMRSAFRTRGVTVVLEPKFLYNNPWSRTRALKQDIVIPFGKARYRRYGNDISIISYGTTVHHALVAAKHLKDEYNCEVEVLDLRTVAPLDKDAILATARKTGRILIVHEDKVTGGVGGEISAIISEHAFEYLDAPIVRLGSTDTPVGFAKVLEDAILPNPKKIIDAALKLWKY</sequence>
<evidence type="ECO:0000256" key="1">
    <source>
        <dbReference type="ARBA" id="ARBA00001964"/>
    </source>
</evidence>
<feature type="domain" description="Transketolase-like pyrimidine-binding" evidence="7">
    <location>
        <begin position="281"/>
        <end position="460"/>
    </location>
</feature>
<dbReference type="Gene3D" id="3.40.50.970">
    <property type="match status" value="2"/>
</dbReference>
<comment type="cofactor">
    <cofactor evidence="1">
        <name>thiamine diphosphate</name>
        <dbReference type="ChEBI" id="CHEBI:58937"/>
    </cofactor>
</comment>
<dbReference type="PANTHER" id="PTHR42980:SF1">
    <property type="entry name" value="2-OXOISOVALERATE DEHYDROGENASE SUBUNIT BETA, MITOCHONDRIAL"/>
    <property type="match status" value="1"/>
</dbReference>
<keyword evidence="5" id="KW-0560">Oxidoreductase</keyword>
<evidence type="ECO:0000256" key="2">
    <source>
        <dbReference type="ARBA" id="ARBA00012277"/>
    </source>
</evidence>
<dbReference type="PANTHER" id="PTHR42980">
    <property type="entry name" value="2-OXOISOVALERATE DEHYDROGENASE SUBUNIT BETA-RELATED"/>
    <property type="match status" value="1"/>
</dbReference>
<comment type="caution">
    <text evidence="8">The sequence shown here is derived from an EMBL/GenBank/DDBJ whole genome shotgun (WGS) entry which is preliminary data.</text>
</comment>
<dbReference type="SUPFAM" id="SSF52922">
    <property type="entry name" value="TK C-terminal domain-like"/>
    <property type="match status" value="1"/>
</dbReference>
<proteinExistence type="predicted"/>
<dbReference type="AlphaFoldDB" id="A0AAE0RZK6"/>
<reference evidence="8" key="2">
    <citation type="journal article" date="2021" name="Genome Biol. Evol.">
        <title>Developing a high-quality reference genome for a parasitic bivalve with doubly uniparental inheritance (Bivalvia: Unionida).</title>
        <authorList>
            <person name="Smith C.H."/>
        </authorList>
    </citation>
    <scope>NUCLEOTIDE SEQUENCE</scope>
    <source>
        <strain evidence="8">CHS0354</strain>
        <tissue evidence="8">Mantle</tissue>
    </source>
</reference>
<dbReference type="Gene3D" id="3.40.50.920">
    <property type="match status" value="1"/>
</dbReference>
<dbReference type="EC" id="1.2.4.4" evidence="2"/>
<dbReference type="InterPro" id="IPR001017">
    <property type="entry name" value="DH_E1"/>
</dbReference>
<evidence type="ECO:0000313" key="8">
    <source>
        <dbReference type="EMBL" id="KAK3582621.1"/>
    </source>
</evidence>
<evidence type="ECO:0000256" key="5">
    <source>
        <dbReference type="ARBA" id="ARBA00023002"/>
    </source>
</evidence>
<evidence type="ECO:0000256" key="3">
    <source>
        <dbReference type="ARBA" id="ARBA00016220"/>
    </source>
</evidence>
<dbReference type="EMBL" id="JAEAOA010001427">
    <property type="protein sequence ID" value="KAK3582621.1"/>
    <property type="molecule type" value="Genomic_DNA"/>
</dbReference>
<dbReference type="SMART" id="SM00861">
    <property type="entry name" value="Transket_pyr"/>
    <property type="match status" value="1"/>
</dbReference>
<name>A0AAE0RZK6_9BIVA</name>
<organism evidence="8 9">
    <name type="scientific">Potamilus streckersoni</name>
    <dbReference type="NCBI Taxonomy" id="2493646"/>
    <lineage>
        <taxon>Eukaryota</taxon>
        <taxon>Metazoa</taxon>
        <taxon>Spiralia</taxon>
        <taxon>Lophotrochozoa</taxon>
        <taxon>Mollusca</taxon>
        <taxon>Bivalvia</taxon>
        <taxon>Autobranchia</taxon>
        <taxon>Heteroconchia</taxon>
        <taxon>Palaeoheterodonta</taxon>
        <taxon>Unionida</taxon>
        <taxon>Unionoidea</taxon>
        <taxon>Unionidae</taxon>
        <taxon>Ambleminae</taxon>
        <taxon>Lampsilini</taxon>
        <taxon>Potamilus</taxon>
    </lineage>
</organism>
<dbReference type="GO" id="GO:0007584">
    <property type="term" value="P:response to nutrient"/>
    <property type="evidence" value="ECO:0007669"/>
    <property type="project" value="TreeGrafter"/>
</dbReference>
<protein>
    <recommendedName>
        <fullName evidence="3">Pyruvate dehydrogenase E1 component subunit beta, mitochondrial</fullName>
        <ecNumber evidence="2">1.2.4.4</ecNumber>
    </recommendedName>
</protein>
<dbReference type="InterPro" id="IPR029061">
    <property type="entry name" value="THDP-binding"/>
</dbReference>
<evidence type="ECO:0000256" key="6">
    <source>
        <dbReference type="ARBA" id="ARBA00051764"/>
    </source>
</evidence>
<dbReference type="InterPro" id="IPR009014">
    <property type="entry name" value="Transketo_C/PFOR_II"/>
</dbReference>
<gene>
    <name evidence="8" type="ORF">CHS0354_024175</name>
</gene>
<accession>A0AAE0RZK6</accession>
<keyword evidence="9" id="KW-1185">Reference proteome</keyword>
<evidence type="ECO:0000259" key="7">
    <source>
        <dbReference type="SMART" id="SM00861"/>
    </source>
</evidence>
<keyword evidence="4" id="KW-0809">Transit peptide</keyword>
<dbReference type="InterPro" id="IPR005475">
    <property type="entry name" value="Transketolase-like_Pyr-bd"/>
</dbReference>
<dbReference type="Proteomes" id="UP001195483">
    <property type="component" value="Unassembled WGS sequence"/>
</dbReference>
<reference evidence="8" key="3">
    <citation type="submission" date="2023-05" db="EMBL/GenBank/DDBJ databases">
        <authorList>
            <person name="Smith C.H."/>
        </authorList>
    </citation>
    <scope>NUCLEOTIDE SEQUENCE</scope>
    <source>
        <strain evidence="8">CHS0354</strain>
        <tissue evidence="8">Mantle</tissue>
    </source>
</reference>
<dbReference type="Pfam" id="PF02780">
    <property type="entry name" value="Transketolase_C"/>
    <property type="match status" value="1"/>
</dbReference>
<evidence type="ECO:0000256" key="4">
    <source>
        <dbReference type="ARBA" id="ARBA00022946"/>
    </source>
</evidence>
<dbReference type="GO" id="GO:0003863">
    <property type="term" value="F:branched-chain 2-oxo acid dehydrogenase activity"/>
    <property type="evidence" value="ECO:0007669"/>
    <property type="project" value="UniProtKB-EC"/>
</dbReference>
<dbReference type="CDD" id="cd02000">
    <property type="entry name" value="TPP_E1_PDC_ADC_BCADC"/>
    <property type="match status" value="1"/>
</dbReference>
<dbReference type="SUPFAM" id="SSF52518">
    <property type="entry name" value="Thiamin diphosphate-binding fold (THDP-binding)"/>
    <property type="match status" value="2"/>
</dbReference>
<dbReference type="Pfam" id="PF02779">
    <property type="entry name" value="Transket_pyr"/>
    <property type="match status" value="1"/>
</dbReference>
<evidence type="ECO:0000313" key="9">
    <source>
        <dbReference type="Proteomes" id="UP001195483"/>
    </source>
</evidence>
<comment type="catalytic activity">
    <reaction evidence="6">
        <text>N(6)-[(R)-lipoyl]-L-lysyl-[protein] + 3-methyl-2-oxobutanoate + H(+) = N(6)-[(R)-S(8)-2-methylpropanoyldihydrolipoyl]-L-lysyl-[protein] + CO2</text>
        <dbReference type="Rhea" id="RHEA:13457"/>
        <dbReference type="Rhea" id="RHEA-COMP:10474"/>
        <dbReference type="Rhea" id="RHEA-COMP:10497"/>
        <dbReference type="ChEBI" id="CHEBI:11851"/>
        <dbReference type="ChEBI" id="CHEBI:15378"/>
        <dbReference type="ChEBI" id="CHEBI:16526"/>
        <dbReference type="ChEBI" id="CHEBI:83099"/>
        <dbReference type="ChEBI" id="CHEBI:83142"/>
        <dbReference type="EC" id="1.2.4.4"/>
    </reaction>
    <physiologicalReaction direction="left-to-right" evidence="6">
        <dbReference type="Rhea" id="RHEA:13458"/>
    </physiologicalReaction>
</comment>
<dbReference type="Pfam" id="PF00676">
    <property type="entry name" value="E1_dh"/>
    <property type="match status" value="1"/>
</dbReference>
<dbReference type="GO" id="GO:0009083">
    <property type="term" value="P:branched-chain amino acid catabolic process"/>
    <property type="evidence" value="ECO:0007669"/>
    <property type="project" value="TreeGrafter"/>
</dbReference>